<gene>
    <name evidence="2" type="ORF">CEE69_12495</name>
</gene>
<comment type="caution">
    <text evidence="2">The sequence shown here is derived from an EMBL/GenBank/DDBJ whole genome shotgun (WGS) entry which is preliminary data.</text>
</comment>
<keyword evidence="3" id="KW-1185">Reference proteome</keyword>
<dbReference type="AlphaFoldDB" id="A0A2G1W863"/>
<evidence type="ECO:0000313" key="3">
    <source>
        <dbReference type="Proteomes" id="UP000225740"/>
    </source>
</evidence>
<reference evidence="2 3" key="1">
    <citation type="submission" date="2017-06" db="EMBL/GenBank/DDBJ databases">
        <title>Description of Rhodopirellula bahusiensis sp. nov.</title>
        <authorList>
            <person name="Kizina J."/>
            <person name="Harder J."/>
        </authorList>
    </citation>
    <scope>NUCLEOTIDE SEQUENCE [LARGE SCALE GENOMIC DNA]</scope>
    <source>
        <strain evidence="2 3">SWK21</strain>
    </source>
</reference>
<evidence type="ECO:0000256" key="1">
    <source>
        <dbReference type="SAM" id="MobiDB-lite"/>
    </source>
</evidence>
<dbReference type="Proteomes" id="UP000225740">
    <property type="component" value="Unassembled WGS sequence"/>
</dbReference>
<organism evidence="2 3">
    <name type="scientific">Rhodopirellula bahusiensis</name>
    <dbReference type="NCBI Taxonomy" id="2014065"/>
    <lineage>
        <taxon>Bacteria</taxon>
        <taxon>Pseudomonadati</taxon>
        <taxon>Planctomycetota</taxon>
        <taxon>Planctomycetia</taxon>
        <taxon>Pirellulales</taxon>
        <taxon>Pirellulaceae</taxon>
        <taxon>Rhodopirellula</taxon>
    </lineage>
</organism>
<dbReference type="GeneID" id="90608943"/>
<proteinExistence type="predicted"/>
<dbReference type="OrthoDB" id="269293at2"/>
<sequence length="238" mass="26630">MNFLCHAIPYLDDPVMAVSTGIPDFLSVIDRKIRARGRLAATFIEDADPVLRQVARGVLAHVDDDQWFHGGETFARMNLEFAVQLRDLLPGDAGFRPSFVGHILIEMLLDANLIEDQPEIGERYCAMFDEVPQDEIAASVQRITGKSTDKIPATLQRFASTRFLYDYLADDTLLMRLNQVMARVGLVALPNAVRDWLPKARQEVRLQHARLLAPGGRPMAYPELTRASSGKPADTNTR</sequence>
<name>A0A2G1W863_9BACT</name>
<dbReference type="EMBL" id="NIZW01000008">
    <property type="protein sequence ID" value="PHQ35216.1"/>
    <property type="molecule type" value="Genomic_DNA"/>
</dbReference>
<dbReference type="RefSeq" id="WP_099260983.1">
    <property type="nucleotide sequence ID" value="NZ_NIZW01000008.1"/>
</dbReference>
<protein>
    <submittedName>
        <fullName evidence="2">Uncharacterized protein</fullName>
    </submittedName>
</protein>
<accession>A0A2G1W863</accession>
<evidence type="ECO:0000313" key="2">
    <source>
        <dbReference type="EMBL" id="PHQ35216.1"/>
    </source>
</evidence>
<feature type="region of interest" description="Disordered" evidence="1">
    <location>
        <begin position="217"/>
        <end position="238"/>
    </location>
</feature>